<dbReference type="NCBIfam" id="NF003810">
    <property type="entry name" value="PRK05399.1"/>
    <property type="match status" value="1"/>
</dbReference>
<dbReference type="Proteomes" id="UP000682733">
    <property type="component" value="Unassembled WGS sequence"/>
</dbReference>
<dbReference type="EMBL" id="CAJNOQ010007246">
    <property type="protein sequence ID" value="CAF1162083.1"/>
    <property type="molecule type" value="Genomic_DNA"/>
</dbReference>
<evidence type="ECO:0000313" key="13">
    <source>
        <dbReference type="EMBL" id="CAF3787265.1"/>
    </source>
</evidence>
<keyword evidence="3 6" id="KW-0227">DNA damage</keyword>
<name>A0A814TGY5_9BILA</name>
<dbReference type="InterPro" id="IPR007861">
    <property type="entry name" value="DNA_mismatch_repair_MutS_clamp"/>
</dbReference>
<evidence type="ECO:0000256" key="1">
    <source>
        <dbReference type="ARBA" id="ARBA00006271"/>
    </source>
</evidence>
<dbReference type="PANTHER" id="PTHR11361">
    <property type="entry name" value="DNA MISMATCH REPAIR PROTEIN MUTS FAMILY MEMBER"/>
    <property type="match status" value="1"/>
</dbReference>
<dbReference type="Proteomes" id="UP000681722">
    <property type="component" value="Unassembled WGS sequence"/>
</dbReference>
<evidence type="ECO:0000256" key="5">
    <source>
        <dbReference type="ARBA" id="ARBA00023125"/>
    </source>
</evidence>
<organism evidence="12 15">
    <name type="scientific">Didymodactylos carnosus</name>
    <dbReference type="NCBI Taxonomy" id="1234261"/>
    <lineage>
        <taxon>Eukaryota</taxon>
        <taxon>Metazoa</taxon>
        <taxon>Spiralia</taxon>
        <taxon>Gnathifera</taxon>
        <taxon>Rotifera</taxon>
        <taxon>Eurotatoria</taxon>
        <taxon>Bdelloidea</taxon>
        <taxon>Philodinida</taxon>
        <taxon>Philodinidae</taxon>
        <taxon>Didymodactylos</taxon>
    </lineage>
</organism>
<dbReference type="SUPFAM" id="SSF53150">
    <property type="entry name" value="DNA repair protein MutS, domain II"/>
    <property type="match status" value="1"/>
</dbReference>
<dbReference type="InterPro" id="IPR017261">
    <property type="entry name" value="DNA_mismatch_repair_MutS/MSH"/>
</dbReference>
<evidence type="ECO:0000313" key="12">
    <source>
        <dbReference type="EMBL" id="CAF1162083.1"/>
    </source>
</evidence>
<evidence type="ECO:0000313" key="11">
    <source>
        <dbReference type="EMBL" id="CAF1018045.1"/>
    </source>
</evidence>
<dbReference type="InterPro" id="IPR007695">
    <property type="entry name" value="DNA_mismatch_repair_MutS-lik_N"/>
</dbReference>
<dbReference type="GO" id="GO:0006298">
    <property type="term" value="P:mismatch repair"/>
    <property type="evidence" value="ECO:0007669"/>
    <property type="project" value="InterPro"/>
</dbReference>
<protein>
    <recommendedName>
        <fullName evidence="6">DNA mismatch repair protein</fullName>
    </recommendedName>
</protein>
<dbReference type="Gene3D" id="3.40.50.300">
    <property type="entry name" value="P-loop containing nucleotide triphosphate hydrolases"/>
    <property type="match status" value="1"/>
</dbReference>
<dbReference type="Pfam" id="PF05192">
    <property type="entry name" value="MutS_III"/>
    <property type="match status" value="1"/>
</dbReference>
<feature type="compositionally biased region" description="Basic and acidic residues" evidence="9">
    <location>
        <begin position="214"/>
        <end position="229"/>
    </location>
</feature>
<dbReference type="GO" id="GO:0005524">
    <property type="term" value="F:ATP binding"/>
    <property type="evidence" value="ECO:0007669"/>
    <property type="project" value="UniProtKB-UniRule"/>
</dbReference>
<dbReference type="FunFam" id="3.40.50.300:FF:000645">
    <property type="entry name" value="DNA mismatch repair protein"/>
    <property type="match status" value="1"/>
</dbReference>
<dbReference type="Pfam" id="PF00488">
    <property type="entry name" value="MutS_V"/>
    <property type="match status" value="1"/>
</dbReference>
<dbReference type="PIRSF" id="PIRSF037677">
    <property type="entry name" value="DNA_mis_repair_Msh6"/>
    <property type="match status" value="1"/>
</dbReference>
<dbReference type="Pfam" id="PF05188">
    <property type="entry name" value="MutS_II"/>
    <property type="match status" value="1"/>
</dbReference>
<dbReference type="Gene3D" id="3.30.420.110">
    <property type="entry name" value="MutS, connector domain"/>
    <property type="match status" value="1"/>
</dbReference>
<dbReference type="SMART" id="SM00534">
    <property type="entry name" value="MUTSac"/>
    <property type="match status" value="1"/>
</dbReference>
<evidence type="ECO:0000256" key="8">
    <source>
        <dbReference type="SAM" id="Coils"/>
    </source>
</evidence>
<dbReference type="Proteomes" id="UP000663829">
    <property type="component" value="Unassembled WGS sequence"/>
</dbReference>
<feature type="domain" description="DNA mismatch repair proteins mutS family" evidence="10">
    <location>
        <begin position="1069"/>
        <end position="1085"/>
    </location>
</feature>
<dbReference type="InterPro" id="IPR045076">
    <property type="entry name" value="MutS"/>
</dbReference>
<evidence type="ECO:0000259" key="10">
    <source>
        <dbReference type="PROSITE" id="PS00486"/>
    </source>
</evidence>
<accession>A0A814TGY5</accession>
<dbReference type="GO" id="GO:0030983">
    <property type="term" value="F:mismatched DNA binding"/>
    <property type="evidence" value="ECO:0007669"/>
    <property type="project" value="UniProtKB-UniRule"/>
</dbReference>
<evidence type="ECO:0000256" key="2">
    <source>
        <dbReference type="ARBA" id="ARBA00022741"/>
    </source>
</evidence>
<dbReference type="OrthoDB" id="10252754at2759"/>
<dbReference type="InterPro" id="IPR036678">
    <property type="entry name" value="MutS_con_dom_sf"/>
</dbReference>
<dbReference type="Pfam" id="PF01624">
    <property type="entry name" value="MutS_I"/>
    <property type="match status" value="1"/>
</dbReference>
<feature type="compositionally biased region" description="Polar residues" evidence="9">
    <location>
        <begin position="69"/>
        <end position="81"/>
    </location>
</feature>
<evidence type="ECO:0000256" key="6">
    <source>
        <dbReference type="PIRNR" id="PIRNR037677"/>
    </source>
</evidence>
<feature type="compositionally biased region" description="Polar residues" evidence="9">
    <location>
        <begin position="33"/>
        <end position="42"/>
    </location>
</feature>
<dbReference type="InterPro" id="IPR000432">
    <property type="entry name" value="DNA_mismatch_repair_MutS_C"/>
</dbReference>
<comment type="caution">
    <text evidence="12">The sequence shown here is derived from an EMBL/GenBank/DDBJ whole genome shotgun (WGS) entry which is preliminary data.</text>
</comment>
<dbReference type="Gene3D" id="1.10.1420.10">
    <property type="match status" value="2"/>
</dbReference>
<dbReference type="InterPro" id="IPR036187">
    <property type="entry name" value="DNA_mismatch_repair_MutS_sf"/>
</dbReference>
<evidence type="ECO:0000256" key="7">
    <source>
        <dbReference type="RuleBase" id="RU003756"/>
    </source>
</evidence>
<dbReference type="FunFam" id="3.40.1170.10:FF:000002">
    <property type="entry name" value="DNA mismatch repair protein"/>
    <property type="match status" value="1"/>
</dbReference>
<feature type="coiled-coil region" evidence="8">
    <location>
        <begin position="792"/>
        <end position="819"/>
    </location>
</feature>
<dbReference type="PROSITE" id="PS00486">
    <property type="entry name" value="DNA_MISMATCH_REPAIR_2"/>
    <property type="match status" value="1"/>
</dbReference>
<dbReference type="InterPro" id="IPR007696">
    <property type="entry name" value="DNA_mismatch_repair_MutS_core"/>
</dbReference>
<dbReference type="SUPFAM" id="SSF52540">
    <property type="entry name" value="P-loop containing nucleoside triphosphate hydrolases"/>
    <property type="match status" value="1"/>
</dbReference>
<reference evidence="12" key="1">
    <citation type="submission" date="2021-02" db="EMBL/GenBank/DDBJ databases">
        <authorList>
            <person name="Nowell W R."/>
        </authorList>
    </citation>
    <scope>NUCLEOTIDE SEQUENCE</scope>
</reference>
<feature type="compositionally biased region" description="Polar residues" evidence="9">
    <location>
        <begin position="204"/>
        <end position="213"/>
    </location>
</feature>
<evidence type="ECO:0000313" key="15">
    <source>
        <dbReference type="Proteomes" id="UP000663829"/>
    </source>
</evidence>
<feature type="region of interest" description="Disordered" evidence="9">
    <location>
        <begin position="1"/>
        <end position="229"/>
    </location>
</feature>
<gene>
    <name evidence="12" type="ORF">GPM918_LOCUS21731</name>
    <name evidence="11" type="ORF">OVA965_LOCUS15384</name>
    <name evidence="14" type="ORF">SRO942_LOCUS21729</name>
    <name evidence="13" type="ORF">TMI583_LOCUS15393</name>
</gene>
<dbReference type="GO" id="GO:0140664">
    <property type="term" value="F:ATP-dependent DNA damage sensor activity"/>
    <property type="evidence" value="ECO:0007669"/>
    <property type="project" value="InterPro"/>
</dbReference>
<feature type="compositionally biased region" description="Basic residues" evidence="9">
    <location>
        <begin position="140"/>
        <end position="151"/>
    </location>
</feature>
<sequence length="1226" mass="140183">MTDKGKKQQITNWFQKLTPTNDSTRTPGRLPTMSKSPLVATSKSEKSARTNLSDIYSATSPPRKKKQDVLNTSEKNEQTPINKRKTLEVCNSDDEEEIPKKRQRSRMHVIRSDDEEENRENHSKNDLMECDSPSTPSSKTTRKTPSKRKTTTVKTTKDDDDYQLEEDSIEEDGGDDDDDDDEKDMEVDGDSEAENEKKSRKSRPSTVSKSKNVATDKKPKEKGSTTENDGKFKHYQLEWLQDGKRQDANRRLHTDPNYDPKTLYVPESFLNSITPAMRQWWVLKTSYYDTILFFKVGKFYELYNEDAVIGVQQLNLSFMKGETAHCGFPEKAYSKFADMLTSKGYKVARVEQTETPEMMKTRVHETKKSTKYDKTVRREICQITTPGTKTFNTLDNENVYRENQYLLCLVERPIQDNKTFQCEFGICLADTAVGQFYIGQFEDDRYYSRLQTLLAQYPPAQILCEKNKLSEKVRKILLLTRAKMEYLIPNKEMFECAKAVDVLRDGNYFTNEKGDIHWPDVFSEIFNEGDKYGLHVRQSYQMAIRALGGLVWYLQYCLIDKELLSMRNFSIFRPADKNIDLKEANGIQQKNMILDATTLFNLEILCTSRGNKDGSLLQAVDKCSTHFGKRLLSRLLVNPLCQVEDINDRLDAIDDLRIKSDLCAKSRDKLKNIPDLERLFCRIHTLGHRPLNDNHPENRAILYEEITYSKRKIMDFLSSLSGLKTANELIKLYEKSNFQSTLIHSMTNRVLIDDENLHLLSTCFPDIDELLKFYDTAFNHKQAKEEGCITPVANVNAEFDQAISDIKDIQKELDDYLKEQKKTLKCQTVKYVDVSKTRYQLEIPDFACKSLNADYEIQSSRKGFKRYHTSEISDLLSKLVEAENRKDIALKSTMSSLFRHFDKHHRIWNRVLQCVGMLDVLLSLTAYSESSTDMCRPTLLNTDLDCNTQPFINIKDGKHPCLANNLGSFIPNDIVLADKSSDQSWQTKSVVLVTGPNMGGKSTLMKETGVLVILAHLGSYVPASSCSMTVCDRIFTRLGAADRIMAGESTFFVELSEASAIIRHATNHSLVLMDELGRGTATFDGTAIACSIVHDLSNRVKCRTLFSTHYHTLVEDFAEHPNVGLGHMACMVETESNCSTDETPSKETITFLYKFINGPCPKSHGFNAARLANIPEKVVQLAQKKAYEFERWITLKRLLSQFKRSSTTQVDDDILKIIANLKINIL</sequence>
<keyword evidence="5 6" id="KW-0238">DNA-binding</keyword>
<feature type="compositionally biased region" description="Acidic residues" evidence="9">
    <location>
        <begin position="158"/>
        <end position="193"/>
    </location>
</feature>
<proteinExistence type="inferred from homology"/>
<dbReference type="Pfam" id="PF05190">
    <property type="entry name" value="MutS_IV"/>
    <property type="match status" value="1"/>
</dbReference>
<evidence type="ECO:0000256" key="4">
    <source>
        <dbReference type="ARBA" id="ARBA00022840"/>
    </source>
</evidence>
<comment type="function">
    <text evidence="6 7">Component of the post-replicative DNA mismatch repair system (MMR).</text>
</comment>
<keyword evidence="15" id="KW-1185">Reference proteome</keyword>
<keyword evidence="2 6" id="KW-0547">Nucleotide-binding</keyword>
<dbReference type="InterPro" id="IPR007860">
    <property type="entry name" value="DNA_mmatch_repair_MutS_con_dom"/>
</dbReference>
<dbReference type="GO" id="GO:0032301">
    <property type="term" value="C:MutSalpha complex"/>
    <property type="evidence" value="ECO:0007669"/>
    <property type="project" value="TreeGrafter"/>
</dbReference>
<evidence type="ECO:0000256" key="3">
    <source>
        <dbReference type="ARBA" id="ARBA00022763"/>
    </source>
</evidence>
<dbReference type="PANTHER" id="PTHR11361:SF148">
    <property type="entry name" value="DNA MISMATCH REPAIR PROTEIN MSH6"/>
    <property type="match status" value="1"/>
</dbReference>
<dbReference type="EMBL" id="CAJOBC010007246">
    <property type="protein sequence ID" value="CAF3925655.1"/>
    <property type="molecule type" value="Genomic_DNA"/>
</dbReference>
<dbReference type="SUPFAM" id="SSF48334">
    <property type="entry name" value="DNA repair protein MutS, domain III"/>
    <property type="match status" value="1"/>
</dbReference>
<keyword evidence="4 6" id="KW-0067">ATP-binding</keyword>
<comment type="similarity">
    <text evidence="1 6 7">Belongs to the DNA mismatch repair MutS family.</text>
</comment>
<dbReference type="SUPFAM" id="SSF55271">
    <property type="entry name" value="DNA repair protein MutS, domain I"/>
    <property type="match status" value="1"/>
</dbReference>
<dbReference type="EMBL" id="CAJOBA010006916">
    <property type="protein sequence ID" value="CAF3787265.1"/>
    <property type="molecule type" value="Genomic_DNA"/>
</dbReference>
<dbReference type="Gene3D" id="3.40.1170.10">
    <property type="entry name" value="DNA repair protein MutS, domain I"/>
    <property type="match status" value="1"/>
</dbReference>
<dbReference type="SMART" id="SM00533">
    <property type="entry name" value="MUTSd"/>
    <property type="match status" value="1"/>
</dbReference>
<evidence type="ECO:0000313" key="14">
    <source>
        <dbReference type="EMBL" id="CAF3925655.1"/>
    </source>
</evidence>
<feature type="compositionally biased region" description="Polar residues" evidence="9">
    <location>
        <begin position="8"/>
        <end position="26"/>
    </location>
</feature>
<dbReference type="Proteomes" id="UP000677228">
    <property type="component" value="Unassembled WGS sequence"/>
</dbReference>
<evidence type="ECO:0000256" key="9">
    <source>
        <dbReference type="SAM" id="MobiDB-lite"/>
    </source>
</evidence>
<dbReference type="EMBL" id="CAJNOK010006906">
    <property type="protein sequence ID" value="CAF1018045.1"/>
    <property type="molecule type" value="Genomic_DNA"/>
</dbReference>
<dbReference type="FunFam" id="1.10.1420.10:FF:000005">
    <property type="entry name" value="DNA mismatch repair protein"/>
    <property type="match status" value="1"/>
</dbReference>
<dbReference type="InterPro" id="IPR027417">
    <property type="entry name" value="P-loop_NTPase"/>
</dbReference>
<keyword evidence="8" id="KW-0175">Coiled coil</keyword>
<feature type="compositionally biased region" description="Polar residues" evidence="9">
    <location>
        <begin position="49"/>
        <end position="60"/>
    </location>
</feature>
<keyword evidence="6 7" id="KW-0234">DNA repair</keyword>
<dbReference type="InterPro" id="IPR016151">
    <property type="entry name" value="DNA_mismatch_repair_MutS_N"/>
</dbReference>
<dbReference type="AlphaFoldDB" id="A0A814TGY5"/>